<evidence type="ECO:0000313" key="1">
    <source>
        <dbReference type="EMBL" id="SFK62164.1"/>
    </source>
</evidence>
<organism evidence="1 2">
    <name type="scientific">Succinivibrio dextrinosolvens</name>
    <dbReference type="NCBI Taxonomy" id="83771"/>
    <lineage>
        <taxon>Bacteria</taxon>
        <taxon>Pseudomonadati</taxon>
        <taxon>Pseudomonadota</taxon>
        <taxon>Gammaproteobacteria</taxon>
        <taxon>Aeromonadales</taxon>
        <taxon>Succinivibrionaceae</taxon>
        <taxon>Succinivibrio</taxon>
    </lineage>
</organism>
<dbReference type="OrthoDB" id="2054675at2"/>
<protein>
    <submittedName>
        <fullName evidence="1">Uncharacterized protein</fullName>
    </submittedName>
</protein>
<keyword evidence="2" id="KW-1185">Reference proteome</keyword>
<evidence type="ECO:0000313" key="2">
    <source>
        <dbReference type="Proteomes" id="UP000243374"/>
    </source>
</evidence>
<dbReference type="RefSeq" id="WP_074842028.1">
    <property type="nucleotide sequence ID" value="NZ_CP047056.1"/>
</dbReference>
<gene>
    <name evidence="1" type="ORF">SAMN04487865_11502</name>
</gene>
<dbReference type="AlphaFoldDB" id="A0A662ZDM2"/>
<sequence>MATESIFHNVILDSDEKVSKFIEAAEKSLASIGIAKVAKKRKVGHLLSNSNSKKIKWLISENVARVHKINNNDKKKHS</sequence>
<dbReference type="EMBL" id="FOSF01000150">
    <property type="protein sequence ID" value="SFK62164.1"/>
    <property type="molecule type" value="Genomic_DNA"/>
</dbReference>
<reference evidence="1 2" key="1">
    <citation type="submission" date="2016-10" db="EMBL/GenBank/DDBJ databases">
        <authorList>
            <person name="Varghese N."/>
            <person name="Submissions S."/>
        </authorList>
    </citation>
    <scope>NUCLEOTIDE SEQUENCE [LARGE SCALE GENOMIC DNA]</scope>
    <source>
        <strain evidence="1 2">22B</strain>
    </source>
</reference>
<proteinExistence type="predicted"/>
<accession>A0A662ZDM2</accession>
<dbReference type="Proteomes" id="UP000243374">
    <property type="component" value="Unassembled WGS sequence"/>
</dbReference>
<name>A0A662ZDM2_9GAMM</name>